<comment type="caution">
    <text evidence="1">The sequence shown here is derived from an EMBL/GenBank/DDBJ whole genome shotgun (WGS) entry which is preliminary data.</text>
</comment>
<dbReference type="Proteomes" id="UP000828390">
    <property type="component" value="Unassembled WGS sequence"/>
</dbReference>
<gene>
    <name evidence="1" type="ORF">DPMN_110441</name>
</gene>
<dbReference type="AlphaFoldDB" id="A0A9D4KCK9"/>
<reference evidence="1" key="2">
    <citation type="submission" date="2020-11" db="EMBL/GenBank/DDBJ databases">
        <authorList>
            <person name="McCartney M.A."/>
            <person name="Auch B."/>
            <person name="Kono T."/>
            <person name="Mallez S."/>
            <person name="Becker A."/>
            <person name="Gohl D.M."/>
            <person name="Silverstein K.A.T."/>
            <person name="Koren S."/>
            <person name="Bechman K.B."/>
            <person name="Herman A."/>
            <person name="Abrahante J.E."/>
            <person name="Garbe J."/>
        </authorList>
    </citation>
    <scope>NUCLEOTIDE SEQUENCE</scope>
    <source>
        <strain evidence="1">Duluth1</strain>
        <tissue evidence="1">Whole animal</tissue>
    </source>
</reference>
<dbReference type="EMBL" id="JAIWYP010000004">
    <property type="protein sequence ID" value="KAH3837063.1"/>
    <property type="molecule type" value="Genomic_DNA"/>
</dbReference>
<keyword evidence="2" id="KW-1185">Reference proteome</keyword>
<accession>A0A9D4KCK9</accession>
<organism evidence="1 2">
    <name type="scientific">Dreissena polymorpha</name>
    <name type="common">Zebra mussel</name>
    <name type="synonym">Mytilus polymorpha</name>
    <dbReference type="NCBI Taxonomy" id="45954"/>
    <lineage>
        <taxon>Eukaryota</taxon>
        <taxon>Metazoa</taxon>
        <taxon>Spiralia</taxon>
        <taxon>Lophotrochozoa</taxon>
        <taxon>Mollusca</taxon>
        <taxon>Bivalvia</taxon>
        <taxon>Autobranchia</taxon>
        <taxon>Heteroconchia</taxon>
        <taxon>Euheterodonta</taxon>
        <taxon>Imparidentia</taxon>
        <taxon>Neoheterodontei</taxon>
        <taxon>Myida</taxon>
        <taxon>Dreissenoidea</taxon>
        <taxon>Dreissenidae</taxon>
        <taxon>Dreissena</taxon>
    </lineage>
</organism>
<sequence>MPILKRYQSSTYLIWPLSICRWANVPVSCHSPSANCCCFSMTPYLGGFRTSYSISTSWLGALLTVVRFSLVINENELCGNRMPVFFNTVRFSVTV</sequence>
<name>A0A9D4KCK9_DREPO</name>
<proteinExistence type="predicted"/>
<protein>
    <submittedName>
        <fullName evidence="1">Uncharacterized protein</fullName>
    </submittedName>
</protein>
<reference evidence="1" key="1">
    <citation type="journal article" date="2019" name="bioRxiv">
        <title>The Genome of the Zebra Mussel, Dreissena polymorpha: A Resource for Invasive Species Research.</title>
        <authorList>
            <person name="McCartney M.A."/>
            <person name="Auch B."/>
            <person name="Kono T."/>
            <person name="Mallez S."/>
            <person name="Zhang Y."/>
            <person name="Obille A."/>
            <person name="Becker A."/>
            <person name="Abrahante J.E."/>
            <person name="Garbe J."/>
            <person name="Badalamenti J.P."/>
            <person name="Herman A."/>
            <person name="Mangelson H."/>
            <person name="Liachko I."/>
            <person name="Sullivan S."/>
            <person name="Sone E.D."/>
            <person name="Koren S."/>
            <person name="Silverstein K.A.T."/>
            <person name="Beckman K.B."/>
            <person name="Gohl D.M."/>
        </authorList>
    </citation>
    <scope>NUCLEOTIDE SEQUENCE</scope>
    <source>
        <strain evidence="1">Duluth1</strain>
        <tissue evidence="1">Whole animal</tissue>
    </source>
</reference>
<evidence type="ECO:0000313" key="2">
    <source>
        <dbReference type="Proteomes" id="UP000828390"/>
    </source>
</evidence>
<evidence type="ECO:0000313" key="1">
    <source>
        <dbReference type="EMBL" id="KAH3837063.1"/>
    </source>
</evidence>